<dbReference type="InterPro" id="IPR016162">
    <property type="entry name" value="Ald_DH_N"/>
</dbReference>
<dbReference type="PANTHER" id="PTHR43353:SF5">
    <property type="entry name" value="SUCCINATE-SEMIALDEHYDE DEHYDROGENASE, MITOCHONDRIAL"/>
    <property type="match status" value="1"/>
</dbReference>
<dbReference type="AlphaFoldDB" id="A0A2R4W0K4"/>
<dbReference type="PANTHER" id="PTHR43353">
    <property type="entry name" value="SUCCINATE-SEMIALDEHYDE DEHYDROGENASE, MITOCHONDRIAL"/>
    <property type="match status" value="1"/>
</dbReference>
<dbReference type="Gene3D" id="3.40.309.10">
    <property type="entry name" value="Aldehyde Dehydrogenase, Chain A, domain 2"/>
    <property type="match status" value="1"/>
</dbReference>
<dbReference type="InterPro" id="IPR016161">
    <property type="entry name" value="Ald_DH/histidinol_DH"/>
</dbReference>
<protein>
    <submittedName>
        <fullName evidence="4">Glyceraldehyde-3-phosphate dehydrogenase (NADP+)</fullName>
    </submittedName>
</protein>
<evidence type="ECO:0000256" key="2">
    <source>
        <dbReference type="ARBA" id="ARBA00023002"/>
    </source>
</evidence>
<dbReference type="InterPro" id="IPR016163">
    <property type="entry name" value="Ald_DH_C"/>
</dbReference>
<comment type="similarity">
    <text evidence="1">Belongs to the aldehyde dehydrogenase family.</text>
</comment>
<sequence length="545" mass="61404">MNQKEDNYFEFKFPVINKIPAKFALKDHIDQTEYLCNGELKSWNKEKISIFSPIFVCKDKDSMPEQMVLGSCPSLDEEETLKILDAAVKAYNDGNGIWPLMRVEDRIKCVEKFIYLMGENKDEIVNLLMWEIAKSHKDSEKEFDRTIKYMIDTIDALKTLDRNSSRFLIEDSIIAQIRRSPLGIVLCMGPFNYPLNETFTTLIPALIMGNVVIFKPPKHGILLYRPLLKAFKEAFPPGVINTLYGRGRVVASALMSTGKISCLAFIGTSKAADSLQKSHPMPHRLRMILGLEAKNPAIVLPDASISLTVKECLLGALSFNGQRCTALKILFIHSKIVDIFLEELSNEIGKLKIGAPFDDDVFITPMPDESRIKYFIELIEDAKLLGAKIVNKFGGSYNKTFFYPTILYPVSNKSRIYNEEQFGPIIPVVPFSNIEEPLKYITESNYGQQASIFGTDPDVIAKIIDILVNQVCRVNLNSQCQRGPDIFPFTGRKDSAVGTLSVSDALRSFSIRTLVAAKSNDLNKDLIRKIIKGNKSQFLSTDFIF</sequence>
<gene>
    <name evidence="4" type="ORF">TDSAC_0980</name>
</gene>
<evidence type="ECO:0000259" key="3">
    <source>
        <dbReference type="Pfam" id="PF00171"/>
    </source>
</evidence>
<reference evidence="4 5" key="1">
    <citation type="submission" date="2017-04" db="EMBL/GenBank/DDBJ databases">
        <title>Genomic insights into metabolism of Thermodesulfobium acidiphilum.</title>
        <authorList>
            <person name="Toshchakov S.V."/>
            <person name="Frolov E.N."/>
            <person name="Kublanov I.V."/>
            <person name="Samarov N.I."/>
            <person name="Novikov A."/>
            <person name="Lebedinsky A.V."/>
            <person name="Bonch-Osmolovskaya E.A."/>
            <person name="Chernyh N.A."/>
        </authorList>
    </citation>
    <scope>NUCLEOTIDE SEQUENCE [LARGE SCALE GENOMIC DNA]</scope>
    <source>
        <strain evidence="4 5">3127-1</strain>
    </source>
</reference>
<feature type="domain" description="Aldehyde dehydrogenase" evidence="3">
    <location>
        <begin position="66"/>
        <end position="510"/>
    </location>
</feature>
<accession>A0A2R4W0K4</accession>
<organism evidence="4 5">
    <name type="scientific">Thermodesulfobium acidiphilum</name>
    <dbReference type="NCBI Taxonomy" id="1794699"/>
    <lineage>
        <taxon>Bacteria</taxon>
        <taxon>Pseudomonadati</taxon>
        <taxon>Thermodesulfobiota</taxon>
        <taxon>Thermodesulfobiia</taxon>
        <taxon>Thermodesulfobiales</taxon>
        <taxon>Thermodesulfobiaceae</taxon>
        <taxon>Thermodesulfobium</taxon>
    </lineage>
</organism>
<dbReference type="PROSITE" id="PS00070">
    <property type="entry name" value="ALDEHYDE_DEHYDR_CYS"/>
    <property type="match status" value="1"/>
</dbReference>
<keyword evidence="2" id="KW-0560">Oxidoreductase</keyword>
<keyword evidence="5" id="KW-1185">Reference proteome</keyword>
<dbReference type="InterPro" id="IPR050740">
    <property type="entry name" value="Aldehyde_DH_Superfamily"/>
</dbReference>
<proteinExistence type="inferred from homology"/>
<evidence type="ECO:0000256" key="1">
    <source>
        <dbReference type="ARBA" id="ARBA00009986"/>
    </source>
</evidence>
<dbReference type="Proteomes" id="UP000244792">
    <property type="component" value="Chromosome"/>
</dbReference>
<dbReference type="KEGG" id="taci:TDSAC_0980"/>
<dbReference type="Gene3D" id="3.40.605.10">
    <property type="entry name" value="Aldehyde Dehydrogenase, Chain A, domain 1"/>
    <property type="match status" value="1"/>
</dbReference>
<dbReference type="Pfam" id="PF00171">
    <property type="entry name" value="Aldedh"/>
    <property type="match status" value="1"/>
</dbReference>
<name>A0A2R4W0K4_THEAF</name>
<evidence type="ECO:0000313" key="5">
    <source>
        <dbReference type="Proteomes" id="UP000244792"/>
    </source>
</evidence>
<dbReference type="SUPFAM" id="SSF53720">
    <property type="entry name" value="ALDH-like"/>
    <property type="match status" value="1"/>
</dbReference>
<dbReference type="GO" id="GO:0016620">
    <property type="term" value="F:oxidoreductase activity, acting on the aldehyde or oxo group of donors, NAD or NADP as acceptor"/>
    <property type="evidence" value="ECO:0007669"/>
    <property type="project" value="InterPro"/>
</dbReference>
<dbReference type="InterPro" id="IPR015590">
    <property type="entry name" value="Aldehyde_DH_dom"/>
</dbReference>
<evidence type="ECO:0000313" key="4">
    <source>
        <dbReference type="EMBL" id="AWB10333.1"/>
    </source>
</evidence>
<dbReference type="CDD" id="cd07082">
    <property type="entry name" value="ALDH_F11_NP-GAPDH"/>
    <property type="match status" value="1"/>
</dbReference>
<dbReference type="InterPro" id="IPR016160">
    <property type="entry name" value="Ald_DH_CS_CYS"/>
</dbReference>
<dbReference type="EMBL" id="CP020921">
    <property type="protein sequence ID" value="AWB10333.1"/>
    <property type="molecule type" value="Genomic_DNA"/>
</dbReference>